<proteinExistence type="predicted"/>
<dbReference type="InterPro" id="IPR051015">
    <property type="entry name" value="EvgA-like"/>
</dbReference>
<dbReference type="EMBL" id="WVIC01000010">
    <property type="protein sequence ID" value="NCJ06180.1"/>
    <property type="molecule type" value="Genomic_DNA"/>
</dbReference>
<gene>
    <name evidence="2" type="ORF">GS597_06540</name>
</gene>
<dbReference type="InterPro" id="IPR022552">
    <property type="entry name" value="UPF_Ycf55"/>
</dbReference>
<feature type="region of interest" description="Disordered" evidence="1">
    <location>
        <begin position="606"/>
        <end position="626"/>
    </location>
</feature>
<comment type="caution">
    <text evidence="2">The sequence shown here is derived from an EMBL/GenBank/DDBJ whole genome shotgun (WGS) entry which is preliminary data.</text>
</comment>
<accession>A0A8K1ZVW0</accession>
<evidence type="ECO:0000313" key="3">
    <source>
        <dbReference type="Proteomes" id="UP000607397"/>
    </source>
</evidence>
<dbReference type="SUPFAM" id="SSF52172">
    <property type="entry name" value="CheY-like"/>
    <property type="match status" value="1"/>
</dbReference>
<dbReference type="AlphaFoldDB" id="A0A8K1ZVW0"/>
<reference evidence="2" key="1">
    <citation type="submission" date="2019-12" db="EMBL/GenBank/DDBJ databases">
        <title>High-Quality draft genome sequences of three cyanobacteria isolated from the limestone walls of the Old Cathedral of Coimbra.</title>
        <authorList>
            <person name="Tiago I."/>
            <person name="Soares F."/>
            <person name="Portugal A."/>
        </authorList>
    </citation>
    <scope>NUCLEOTIDE SEQUENCE [LARGE SCALE GENOMIC DNA]</scope>
    <source>
        <strain evidence="2">C</strain>
    </source>
</reference>
<sequence>MSFQTEFVPNPSEFPRLNLILADADSIFRLGLRTGLAQVPQISLIAEVATAATLWETLANLDRSPQPEPPLDMESPLSETRSEQTVVVLGVNGSEDLTPAVGAQIKAQYPTLGVLVLATQVNPADLEQWWRVGIEGCWPKGTSLSALLPILRQVAAAQRCWHPDWQQIAQSPDRGMGATSVVTRGLQPLSLWGFLRQSLRESGFAQMAKTLAELEALLEQPLTPIERLVLEGRCREIRAARRLVEVLLPPAVERAVPEPVSSASPPPVPGGRLIPRSPDLEALVPVESFQMLKAAIFEGVVAKLPTSLQNQTGQPLETDILRADKKQELFLTVLRRFEDLLEELRLSEVTRSHLEQQRSRLLLDLWESTTCDFFGKYRTVEINTATGTASVELVERLLQDHVVVASDILAKIPLVTELLEHLLFQVPLMVDEAACAVGSPEAVRRAEALLENIVVQVSNGVLQPLLNHFATVEVIRQSFFDRRLLSTREIERFRNALSWKYRLRRLVGEPQDIFESQFGLLVFTESGLKQSAIYAPRDRELESLQGIGFAVTLALEARDAIAPPLRATFTFLGQGVVYLLTQVIGRGIGLIGSGILQGVGHTWQDLRTPRKSQSGKQVSNPNRSDL</sequence>
<organism evidence="2 3">
    <name type="scientific">Petrachloros mirabilis ULC683</name>
    <dbReference type="NCBI Taxonomy" id="2781853"/>
    <lineage>
        <taxon>Bacteria</taxon>
        <taxon>Bacillati</taxon>
        <taxon>Cyanobacteriota</taxon>
        <taxon>Cyanophyceae</taxon>
        <taxon>Synechococcales</taxon>
        <taxon>Petrachlorosaceae</taxon>
        <taxon>Petrachloros</taxon>
        <taxon>Petrachloros mirabilis</taxon>
    </lineage>
</organism>
<name>A0A8K1ZVW0_9CYAN</name>
<dbReference type="PANTHER" id="PTHR45566">
    <property type="entry name" value="HTH-TYPE TRANSCRIPTIONAL REGULATOR YHJB-RELATED"/>
    <property type="match status" value="1"/>
</dbReference>
<feature type="compositionally biased region" description="Polar residues" evidence="1">
    <location>
        <begin position="611"/>
        <end position="626"/>
    </location>
</feature>
<dbReference type="Proteomes" id="UP000607397">
    <property type="component" value="Unassembled WGS sequence"/>
</dbReference>
<keyword evidence="3" id="KW-1185">Reference proteome</keyword>
<evidence type="ECO:0000256" key="1">
    <source>
        <dbReference type="SAM" id="MobiDB-lite"/>
    </source>
</evidence>
<dbReference type="Gene3D" id="3.40.50.2300">
    <property type="match status" value="1"/>
</dbReference>
<dbReference type="PANTHER" id="PTHR45566:SF1">
    <property type="entry name" value="HTH-TYPE TRANSCRIPTIONAL REGULATOR YHJB-RELATED"/>
    <property type="match status" value="1"/>
</dbReference>
<dbReference type="Pfam" id="PF12452">
    <property type="entry name" value="DUF3685"/>
    <property type="match status" value="1"/>
</dbReference>
<dbReference type="InterPro" id="IPR011006">
    <property type="entry name" value="CheY-like_superfamily"/>
</dbReference>
<protein>
    <submittedName>
        <fullName evidence="2">DUF3685 domain-containing protein</fullName>
    </submittedName>
</protein>
<evidence type="ECO:0000313" key="2">
    <source>
        <dbReference type="EMBL" id="NCJ06180.1"/>
    </source>
</evidence>
<dbReference type="RefSeq" id="WP_161824662.1">
    <property type="nucleotide sequence ID" value="NZ_WVIC01000010.1"/>
</dbReference>